<evidence type="ECO:0000313" key="6">
    <source>
        <dbReference type="Proteomes" id="UP000619838"/>
    </source>
</evidence>
<reference evidence="5 6" key="1">
    <citation type="journal article" date="2020" name="Microorganisms">
        <title>Simultaneous Genome Sequencing of Prosthecochloris ethylica and Desulfuromonas acetoxidans within a Syntrophic Mixture Reveals Unique Pili and Protein Interactions.</title>
        <authorList>
            <person name="Kyndt J.A."/>
            <person name="Van Beeumen J.J."/>
            <person name="Meyer T.E."/>
        </authorList>
    </citation>
    <scope>NUCLEOTIDE SEQUENCE [LARGE SCALE GENOMIC DNA]</scope>
    <source>
        <strain evidence="5 6">N3</strain>
    </source>
</reference>
<accession>A0ABR9XQW2</accession>
<dbReference type="PRINTS" id="PR01727">
    <property type="entry name" value="DNABINDINGHU"/>
</dbReference>
<protein>
    <submittedName>
        <fullName evidence="5">HU family DNA-binding protein</fullName>
    </submittedName>
</protein>
<proteinExistence type="inferred from homology"/>
<dbReference type="Pfam" id="PF00216">
    <property type="entry name" value="Bac_DNA_binding"/>
    <property type="match status" value="1"/>
</dbReference>
<dbReference type="SMART" id="SM00411">
    <property type="entry name" value="BHL"/>
    <property type="match status" value="1"/>
</dbReference>
<dbReference type="PANTHER" id="PTHR33175">
    <property type="entry name" value="DNA-BINDING PROTEIN HU"/>
    <property type="match status" value="1"/>
</dbReference>
<evidence type="ECO:0000256" key="3">
    <source>
        <dbReference type="ARBA" id="ARBA00023125"/>
    </source>
</evidence>
<dbReference type="Gene3D" id="4.10.520.10">
    <property type="entry name" value="IHF-like DNA-binding proteins"/>
    <property type="match status" value="1"/>
</dbReference>
<dbReference type="CDD" id="cd13831">
    <property type="entry name" value="HU"/>
    <property type="match status" value="1"/>
</dbReference>
<dbReference type="SUPFAM" id="SSF47729">
    <property type="entry name" value="IHF-like DNA-binding proteins"/>
    <property type="match status" value="1"/>
</dbReference>
<evidence type="ECO:0000256" key="1">
    <source>
        <dbReference type="ARBA" id="ARBA00010529"/>
    </source>
</evidence>
<keyword evidence="6" id="KW-1185">Reference proteome</keyword>
<comment type="similarity">
    <text evidence="1 4">Belongs to the bacterial histone-like protein family.</text>
</comment>
<dbReference type="InterPro" id="IPR010992">
    <property type="entry name" value="IHF-like_DNA-bd_dom_sf"/>
</dbReference>
<dbReference type="InterPro" id="IPR000119">
    <property type="entry name" value="Hist_DNA-bd"/>
</dbReference>
<dbReference type="PANTHER" id="PTHR33175:SF3">
    <property type="entry name" value="DNA-BINDING PROTEIN HU-BETA"/>
    <property type="match status" value="1"/>
</dbReference>
<keyword evidence="3 5" id="KW-0238">DNA-binding</keyword>
<sequence length="91" mass="9639">MSKAELVEKIATEAGLTKADAEKAVNAFVNVVTDSLKAGEDVTLVGFGTFSTGERGERQGRNPQTGETITIAARKVVKFKPGKALKEEVDS</sequence>
<dbReference type="EMBL" id="JADGII010000005">
    <property type="protein sequence ID" value="MBF0636343.1"/>
    <property type="molecule type" value="Genomic_DNA"/>
</dbReference>
<dbReference type="InterPro" id="IPR020816">
    <property type="entry name" value="Histone-like_DNA-bd_CS"/>
</dbReference>
<evidence type="ECO:0000256" key="4">
    <source>
        <dbReference type="RuleBase" id="RU003939"/>
    </source>
</evidence>
<dbReference type="Proteomes" id="UP000619838">
    <property type="component" value="Unassembled WGS sequence"/>
</dbReference>
<keyword evidence="2" id="KW-0226">DNA condensation</keyword>
<dbReference type="GO" id="GO:0003677">
    <property type="term" value="F:DNA binding"/>
    <property type="evidence" value="ECO:0007669"/>
    <property type="project" value="UniProtKB-KW"/>
</dbReference>
<name>A0ABR9XQW2_9CHLB</name>
<gene>
    <name evidence="5" type="ORF">INT08_03995</name>
</gene>
<evidence type="ECO:0000313" key="5">
    <source>
        <dbReference type="EMBL" id="MBF0636343.1"/>
    </source>
</evidence>
<comment type="caution">
    <text evidence="5">The sequence shown here is derived from an EMBL/GenBank/DDBJ whole genome shotgun (WGS) entry which is preliminary data.</text>
</comment>
<evidence type="ECO:0000256" key="2">
    <source>
        <dbReference type="ARBA" id="ARBA00023067"/>
    </source>
</evidence>
<organism evidence="5 6">
    <name type="scientific">Prosthecochloris ethylica</name>
    <dbReference type="NCBI Taxonomy" id="2743976"/>
    <lineage>
        <taxon>Bacteria</taxon>
        <taxon>Pseudomonadati</taxon>
        <taxon>Chlorobiota</taxon>
        <taxon>Chlorobiia</taxon>
        <taxon>Chlorobiales</taxon>
        <taxon>Chlorobiaceae</taxon>
        <taxon>Prosthecochloris</taxon>
    </lineage>
</organism>
<dbReference type="PROSITE" id="PS00045">
    <property type="entry name" value="HISTONE_LIKE"/>
    <property type="match status" value="1"/>
</dbReference>